<reference evidence="1" key="1">
    <citation type="submission" date="2024-09" db="EMBL/GenBank/DDBJ databases">
        <title>Black Yeasts Isolated from many extreme environments.</title>
        <authorList>
            <person name="Coleine C."/>
            <person name="Stajich J.E."/>
            <person name="Selbmann L."/>
        </authorList>
    </citation>
    <scope>NUCLEOTIDE SEQUENCE</scope>
    <source>
        <strain evidence="1">CCFEE 5737</strain>
    </source>
</reference>
<gene>
    <name evidence="1" type="ORF">LTS18_012258</name>
</gene>
<organism evidence="1 2">
    <name type="scientific">Coniosporium uncinatum</name>
    <dbReference type="NCBI Taxonomy" id="93489"/>
    <lineage>
        <taxon>Eukaryota</taxon>
        <taxon>Fungi</taxon>
        <taxon>Dikarya</taxon>
        <taxon>Ascomycota</taxon>
        <taxon>Pezizomycotina</taxon>
        <taxon>Dothideomycetes</taxon>
        <taxon>Dothideomycetes incertae sedis</taxon>
        <taxon>Coniosporium</taxon>
    </lineage>
</organism>
<accession>A0ACC3CXX2</accession>
<dbReference type="Proteomes" id="UP001186974">
    <property type="component" value="Unassembled WGS sequence"/>
</dbReference>
<feature type="non-terminal residue" evidence="1">
    <location>
        <position position="1"/>
    </location>
</feature>
<dbReference type="EMBL" id="JAWDJW010009974">
    <property type="protein sequence ID" value="KAK3052609.1"/>
    <property type="molecule type" value="Genomic_DNA"/>
</dbReference>
<comment type="caution">
    <text evidence="1">The sequence shown here is derived from an EMBL/GenBank/DDBJ whole genome shotgun (WGS) entry which is preliminary data.</text>
</comment>
<sequence length="155" mass="17363">SQPDLYNEATLEKNPDAYCKWIQNPDSWGGGIEIGILAQQFDVEVCSINVQDLRVDRFNEGKAQRCILVYSGIHYDTIALSYGSPDFDIKQFDASNEEVVEKARDLCRILQSRHYYTDIAGFALKCNKCGGSGNGEKWATQHAAETGHYDFGEAQ</sequence>
<name>A0ACC3CXX2_9PEZI</name>
<keyword evidence="2" id="KW-1185">Reference proteome</keyword>
<evidence type="ECO:0000313" key="2">
    <source>
        <dbReference type="Proteomes" id="UP001186974"/>
    </source>
</evidence>
<proteinExistence type="predicted"/>
<protein>
    <submittedName>
        <fullName evidence="1">Uncharacterized protein</fullName>
    </submittedName>
</protein>
<evidence type="ECO:0000313" key="1">
    <source>
        <dbReference type="EMBL" id="KAK3052609.1"/>
    </source>
</evidence>